<reference evidence="11 12" key="1">
    <citation type="submission" date="2016-10" db="EMBL/GenBank/DDBJ databases">
        <authorList>
            <person name="de Groot N.N."/>
        </authorList>
    </citation>
    <scope>NUCLEOTIDE SEQUENCE [LARGE SCALE GENOMIC DNA]</scope>
    <source>
        <strain evidence="11 12">Z108</strain>
    </source>
</reference>
<dbReference type="InterPro" id="IPR005565">
    <property type="entry name" value="Hemolysn_activator_HlyB_C"/>
</dbReference>
<dbReference type="RefSeq" id="WP_075441410.1">
    <property type="nucleotide sequence ID" value="NZ_FOQK01000001.1"/>
</dbReference>
<dbReference type="GO" id="GO:0046819">
    <property type="term" value="P:protein secretion by the type V secretion system"/>
    <property type="evidence" value="ECO:0007669"/>
    <property type="project" value="TreeGrafter"/>
</dbReference>
<evidence type="ECO:0000256" key="1">
    <source>
        <dbReference type="ARBA" id="ARBA00004442"/>
    </source>
</evidence>
<dbReference type="Pfam" id="PF03865">
    <property type="entry name" value="ShlB"/>
    <property type="match status" value="1"/>
</dbReference>
<dbReference type="Pfam" id="PF08479">
    <property type="entry name" value="POTRA_2"/>
    <property type="match status" value="1"/>
</dbReference>
<accession>A0A1I3BM12</accession>
<evidence type="ECO:0000256" key="9">
    <source>
        <dbReference type="SAM" id="Coils"/>
    </source>
</evidence>
<gene>
    <name evidence="11" type="ORF">SAMN04487861_10179</name>
</gene>
<dbReference type="Gene3D" id="2.40.160.50">
    <property type="entry name" value="membrane protein fhac: a member of the omp85/tpsb transporter family"/>
    <property type="match status" value="1"/>
</dbReference>
<dbReference type="AlphaFoldDB" id="A0A1I3BM12"/>
<evidence type="ECO:0000259" key="10">
    <source>
        <dbReference type="PROSITE" id="PS51779"/>
    </source>
</evidence>
<comment type="similarity">
    <text evidence="2">Belongs to the TPS (TC 1.B.20) family.</text>
</comment>
<evidence type="ECO:0000256" key="4">
    <source>
        <dbReference type="ARBA" id="ARBA00022452"/>
    </source>
</evidence>
<dbReference type="GO" id="GO:0098046">
    <property type="term" value="C:type V protein secretion system complex"/>
    <property type="evidence" value="ECO:0007669"/>
    <property type="project" value="TreeGrafter"/>
</dbReference>
<evidence type="ECO:0000313" key="12">
    <source>
        <dbReference type="Proteomes" id="UP000183639"/>
    </source>
</evidence>
<name>A0A1I3BM12_SELRU</name>
<evidence type="ECO:0000256" key="8">
    <source>
        <dbReference type="ARBA" id="ARBA00023237"/>
    </source>
</evidence>
<feature type="coiled-coil region" evidence="9">
    <location>
        <begin position="71"/>
        <end position="101"/>
    </location>
</feature>
<keyword evidence="4" id="KW-1134">Transmembrane beta strand</keyword>
<dbReference type="GO" id="GO:0009279">
    <property type="term" value="C:cell outer membrane"/>
    <property type="evidence" value="ECO:0007669"/>
    <property type="project" value="UniProtKB-SubCell"/>
</dbReference>
<dbReference type="EMBL" id="FOQK01000001">
    <property type="protein sequence ID" value="SFH63335.1"/>
    <property type="molecule type" value="Genomic_DNA"/>
</dbReference>
<evidence type="ECO:0000256" key="5">
    <source>
        <dbReference type="ARBA" id="ARBA00022692"/>
    </source>
</evidence>
<evidence type="ECO:0000256" key="2">
    <source>
        <dbReference type="ARBA" id="ARBA00009055"/>
    </source>
</evidence>
<dbReference type="PROSITE" id="PS51779">
    <property type="entry name" value="POTRA"/>
    <property type="match status" value="1"/>
</dbReference>
<organism evidence="11 12">
    <name type="scientific">Selenomonas ruminantium</name>
    <dbReference type="NCBI Taxonomy" id="971"/>
    <lineage>
        <taxon>Bacteria</taxon>
        <taxon>Bacillati</taxon>
        <taxon>Bacillota</taxon>
        <taxon>Negativicutes</taxon>
        <taxon>Selenomonadales</taxon>
        <taxon>Selenomonadaceae</taxon>
        <taxon>Selenomonas</taxon>
    </lineage>
</organism>
<evidence type="ECO:0000256" key="3">
    <source>
        <dbReference type="ARBA" id="ARBA00022448"/>
    </source>
</evidence>
<keyword evidence="5" id="KW-0812">Transmembrane</keyword>
<dbReference type="GO" id="GO:0008320">
    <property type="term" value="F:protein transmembrane transporter activity"/>
    <property type="evidence" value="ECO:0007669"/>
    <property type="project" value="TreeGrafter"/>
</dbReference>
<keyword evidence="3" id="KW-0813">Transport</keyword>
<sequence length="561" mass="62823">MGRHVRGQAKHIRRREGRRLWQQMTAGVLTSAVLLGLSSGLSSAVGKPAEQVEPSLVVARYVFSGENPVSEEELQQLLQRHRRQLATLKQLEEQAKEVQKYLRERGHFVATVYLPPQGFANGTVEMRIVPGHYGRVIVKNESYATDEAVRREMGIKAGDAVERETLERGVWLAGDMQRLEVKTQLQAGEKTGTTDLIVHVKPKGKRMWGYVGFDNGGYRYTGSYQYSMFANYASPFRQGDLLSAGGVMTNHGGDTWSGSVSYVTPILSQGNKFGISYGKSHYALSDQLSSLGMTGTADVVSAWWQHNFKRSRKANWYGTLRFDWKQLDSESDAYASLNNPKETQSWSLSIHGDSLDTWASGGKNTWSLTYTHGDLTIKNDLQRSLDAIRGKGAGDGAHTAGNFGKYNLSLTRLQRIDDRLALWLSYERQWAEKNLDSSEKMSLGGPYGVRAYPIGEAAGDDGWRWTTELRWNIPQREGDKNTWQLIAFADGGHVDSYHDGNSRIAGRGNGRSLYGAGIGVNWSHEDNWAARLHYAWKLGAEKAESDNDANGRLWFQLYKFF</sequence>
<evidence type="ECO:0000313" key="11">
    <source>
        <dbReference type="EMBL" id="SFH63335.1"/>
    </source>
</evidence>
<keyword evidence="8" id="KW-0998">Cell outer membrane</keyword>
<dbReference type="Gene3D" id="3.10.20.310">
    <property type="entry name" value="membrane protein fhac"/>
    <property type="match status" value="1"/>
</dbReference>
<keyword evidence="6" id="KW-0653">Protein transport</keyword>
<dbReference type="InterPro" id="IPR034746">
    <property type="entry name" value="POTRA"/>
</dbReference>
<protein>
    <submittedName>
        <fullName evidence="11">Hemolysin activation/secretion protein</fullName>
    </submittedName>
</protein>
<dbReference type="PANTHER" id="PTHR34597:SF1">
    <property type="entry name" value="HEME_HEMOPEXIN TRANSPORTER PROTEIN HUXB"/>
    <property type="match status" value="1"/>
</dbReference>
<keyword evidence="9" id="KW-0175">Coiled coil</keyword>
<dbReference type="InterPro" id="IPR013686">
    <property type="entry name" value="Polypept-transport_assoc_ShlB"/>
</dbReference>
<proteinExistence type="inferred from homology"/>
<comment type="subcellular location">
    <subcellularLocation>
        <location evidence="1">Cell outer membrane</location>
    </subcellularLocation>
</comment>
<feature type="domain" description="POTRA" evidence="10">
    <location>
        <begin position="56"/>
        <end position="131"/>
    </location>
</feature>
<dbReference type="InterPro" id="IPR051544">
    <property type="entry name" value="TPS_OM_transporter"/>
</dbReference>
<keyword evidence="7" id="KW-0472">Membrane</keyword>
<dbReference type="PANTHER" id="PTHR34597">
    <property type="entry name" value="SLR1661 PROTEIN"/>
    <property type="match status" value="1"/>
</dbReference>
<evidence type="ECO:0000256" key="6">
    <source>
        <dbReference type="ARBA" id="ARBA00022927"/>
    </source>
</evidence>
<dbReference type="Proteomes" id="UP000183639">
    <property type="component" value="Unassembled WGS sequence"/>
</dbReference>
<evidence type="ECO:0000256" key="7">
    <source>
        <dbReference type="ARBA" id="ARBA00023136"/>
    </source>
</evidence>